<feature type="domain" description="G-protein coupled receptors family 1 profile" evidence="15">
    <location>
        <begin position="49"/>
        <end position="298"/>
    </location>
</feature>
<feature type="transmembrane region" description="Helical" evidence="14">
    <location>
        <begin position="281"/>
        <end position="300"/>
    </location>
</feature>
<comment type="similarity">
    <text evidence="13">Belongs to the G-protein coupled receptor 1 family.</text>
</comment>
<evidence type="ECO:0000259" key="15">
    <source>
        <dbReference type="PROSITE" id="PS50262"/>
    </source>
</evidence>
<evidence type="ECO:0000256" key="8">
    <source>
        <dbReference type="ARBA" id="ARBA00023136"/>
    </source>
</evidence>
<keyword evidence="3 14" id="KW-0716">Sensory transduction</keyword>
<dbReference type="AlphaFoldDB" id="A0A974HUT1"/>
<dbReference type="GO" id="GO:0004984">
    <property type="term" value="F:olfactory receptor activity"/>
    <property type="evidence" value="ECO:0007669"/>
    <property type="project" value="InterPro"/>
</dbReference>
<accession>A0A974HUT1</accession>
<evidence type="ECO:0000313" key="16">
    <source>
        <dbReference type="EMBL" id="OCT90796.1"/>
    </source>
</evidence>
<sequence>MCSLVNGSLNDRNQTEITHFILVGIGGPQSLKVPFCFIFLMLYFMTMSVNLLIIGLFLQGRLLNSPMYFFLSHLSLCDIMLSTSVVPNLLSTLLTEGEAMMFSGCITQFLATGATTAAECYLLTAMSYDRYLAICNPLRYISIMNNRLCAQLVMLSWLLSLLYCIIDITEIYDLDFCGCNVLDYIYCDIEPLLELSCKNTSNLQNTTMIISVPAALFPFLFILSTYIKISITIFRISSSTGKQKAFSTCSSHLTVACTYFGILIAKYTVPSNSQSLNVNKAISLLYTAVTPVLNPMIYSFRNKEIRSAVTKWISIRTGMFMRRRILTNA</sequence>
<evidence type="ECO:0000256" key="2">
    <source>
        <dbReference type="ARBA" id="ARBA00022475"/>
    </source>
</evidence>
<keyword evidence="2 14" id="KW-1003">Cell membrane</keyword>
<keyword evidence="12 13" id="KW-0807">Transducer</keyword>
<keyword evidence="5 14" id="KW-0552">Olfaction</keyword>
<name>A0A974HUT1_XENLA</name>
<evidence type="ECO:0000256" key="14">
    <source>
        <dbReference type="RuleBase" id="RU363047"/>
    </source>
</evidence>
<evidence type="ECO:0000313" key="17">
    <source>
        <dbReference type="Proteomes" id="UP000694892"/>
    </source>
</evidence>
<dbReference type="InterPro" id="IPR000276">
    <property type="entry name" value="GPCR_Rhodpsn"/>
</dbReference>
<evidence type="ECO:0000256" key="9">
    <source>
        <dbReference type="ARBA" id="ARBA00023157"/>
    </source>
</evidence>
<evidence type="ECO:0000256" key="1">
    <source>
        <dbReference type="ARBA" id="ARBA00004651"/>
    </source>
</evidence>
<reference evidence="17" key="1">
    <citation type="journal article" date="2016" name="Nature">
        <title>Genome evolution in the allotetraploid frog Xenopus laevis.</title>
        <authorList>
            <person name="Session A.M."/>
            <person name="Uno Y."/>
            <person name="Kwon T."/>
            <person name="Chapman J.A."/>
            <person name="Toyoda A."/>
            <person name="Takahashi S."/>
            <person name="Fukui A."/>
            <person name="Hikosaka A."/>
            <person name="Suzuki A."/>
            <person name="Kondo M."/>
            <person name="van Heeringen S.J."/>
            <person name="Quigley I."/>
            <person name="Heinz S."/>
            <person name="Ogino H."/>
            <person name="Ochi H."/>
            <person name="Hellsten U."/>
            <person name="Lyons J.B."/>
            <person name="Simakov O."/>
            <person name="Putnam N."/>
            <person name="Stites J."/>
            <person name="Kuroki Y."/>
            <person name="Tanaka T."/>
            <person name="Michiue T."/>
            <person name="Watanabe M."/>
            <person name="Bogdanovic O."/>
            <person name="Lister R."/>
            <person name="Georgiou G."/>
            <person name="Paranjpe S.S."/>
            <person name="van Kruijsbergen I."/>
            <person name="Shu S."/>
            <person name="Carlson J."/>
            <person name="Kinoshita T."/>
            <person name="Ohta Y."/>
            <person name="Mawaribuchi S."/>
            <person name="Jenkins J."/>
            <person name="Grimwood J."/>
            <person name="Schmutz J."/>
            <person name="Mitros T."/>
            <person name="Mozaffari S.V."/>
            <person name="Suzuki Y."/>
            <person name="Haramoto Y."/>
            <person name="Yamamoto T.S."/>
            <person name="Takagi C."/>
            <person name="Heald R."/>
            <person name="Miller K."/>
            <person name="Haudenschild C."/>
            <person name="Kitzman J."/>
            <person name="Nakayama T."/>
            <person name="Izutsu Y."/>
            <person name="Robert J."/>
            <person name="Fortriede J."/>
            <person name="Burns K."/>
            <person name="Lotay V."/>
            <person name="Karimi K."/>
            <person name="Yasuoka Y."/>
            <person name="Dichmann D.S."/>
            <person name="Flajnik M.F."/>
            <person name="Houston D.W."/>
            <person name="Shendure J."/>
            <person name="DuPasquier L."/>
            <person name="Vize P.D."/>
            <person name="Zorn A.M."/>
            <person name="Ito M."/>
            <person name="Marcotte E.M."/>
            <person name="Wallingford J.B."/>
            <person name="Ito Y."/>
            <person name="Asashima M."/>
            <person name="Ueno N."/>
            <person name="Matsuda Y."/>
            <person name="Veenstra G.J."/>
            <person name="Fujiyama A."/>
            <person name="Harland R.M."/>
            <person name="Taira M."/>
            <person name="Rokhsar D.S."/>
        </authorList>
    </citation>
    <scope>NUCLEOTIDE SEQUENCE [LARGE SCALE GENOMIC DNA]</scope>
    <source>
        <strain evidence="17">J</strain>
    </source>
</reference>
<evidence type="ECO:0000256" key="11">
    <source>
        <dbReference type="ARBA" id="ARBA00023180"/>
    </source>
</evidence>
<keyword evidence="4 13" id="KW-0812">Transmembrane</keyword>
<evidence type="ECO:0000256" key="7">
    <source>
        <dbReference type="ARBA" id="ARBA00023040"/>
    </source>
</evidence>
<comment type="subcellular location">
    <subcellularLocation>
        <location evidence="1 14">Cell membrane</location>
        <topology evidence="1 14">Multi-pass membrane protein</topology>
    </subcellularLocation>
</comment>
<feature type="transmembrane region" description="Helical" evidence="14">
    <location>
        <begin position="148"/>
        <end position="166"/>
    </location>
</feature>
<evidence type="ECO:0000256" key="13">
    <source>
        <dbReference type="RuleBase" id="RU000688"/>
    </source>
</evidence>
<dbReference type="OMA" id="FFCASET"/>
<dbReference type="PRINTS" id="PR00245">
    <property type="entry name" value="OLFACTORYR"/>
</dbReference>
<evidence type="ECO:0000256" key="10">
    <source>
        <dbReference type="ARBA" id="ARBA00023170"/>
    </source>
</evidence>
<dbReference type="SUPFAM" id="SSF81321">
    <property type="entry name" value="Family A G protein-coupled receptor-like"/>
    <property type="match status" value="1"/>
</dbReference>
<dbReference type="EMBL" id="CM004470">
    <property type="protein sequence ID" value="OCT90796.1"/>
    <property type="molecule type" value="Genomic_DNA"/>
</dbReference>
<dbReference type="InterPro" id="IPR050939">
    <property type="entry name" value="Olfactory_GPCR1"/>
</dbReference>
<dbReference type="Proteomes" id="UP000694892">
    <property type="component" value="Chromosome 3L"/>
</dbReference>
<evidence type="ECO:0000256" key="3">
    <source>
        <dbReference type="ARBA" id="ARBA00022606"/>
    </source>
</evidence>
<keyword evidence="8 14" id="KW-0472">Membrane</keyword>
<evidence type="ECO:0000256" key="5">
    <source>
        <dbReference type="ARBA" id="ARBA00022725"/>
    </source>
</evidence>
<evidence type="ECO:0000256" key="4">
    <source>
        <dbReference type="ARBA" id="ARBA00022692"/>
    </source>
</evidence>
<keyword evidence="6 14" id="KW-1133">Transmembrane helix</keyword>
<proteinExistence type="inferred from homology"/>
<keyword evidence="7 13" id="KW-0297">G-protein coupled receptor</keyword>
<feature type="transmembrane region" description="Helical" evidence="14">
    <location>
        <begin position="106"/>
        <end position="128"/>
    </location>
</feature>
<dbReference type="Gene3D" id="1.20.1070.10">
    <property type="entry name" value="Rhodopsin 7-helix transmembrane proteins"/>
    <property type="match status" value="1"/>
</dbReference>
<dbReference type="GO" id="GO:0005886">
    <property type="term" value="C:plasma membrane"/>
    <property type="evidence" value="ECO:0007669"/>
    <property type="project" value="UniProtKB-SubCell"/>
</dbReference>
<feature type="transmembrane region" description="Helical" evidence="14">
    <location>
        <begin position="67"/>
        <end position="86"/>
    </location>
</feature>
<dbReference type="PROSITE" id="PS00237">
    <property type="entry name" value="G_PROTEIN_RECEP_F1_1"/>
    <property type="match status" value="1"/>
</dbReference>
<feature type="transmembrane region" description="Helical" evidence="14">
    <location>
        <begin position="250"/>
        <end position="269"/>
    </location>
</feature>
<organism evidence="16 17">
    <name type="scientific">Xenopus laevis</name>
    <name type="common">African clawed frog</name>
    <dbReference type="NCBI Taxonomy" id="8355"/>
    <lineage>
        <taxon>Eukaryota</taxon>
        <taxon>Metazoa</taxon>
        <taxon>Chordata</taxon>
        <taxon>Craniata</taxon>
        <taxon>Vertebrata</taxon>
        <taxon>Euteleostomi</taxon>
        <taxon>Amphibia</taxon>
        <taxon>Batrachia</taxon>
        <taxon>Anura</taxon>
        <taxon>Pipoidea</taxon>
        <taxon>Pipidae</taxon>
        <taxon>Xenopodinae</taxon>
        <taxon>Xenopus</taxon>
        <taxon>Xenopus</taxon>
    </lineage>
</organism>
<evidence type="ECO:0000256" key="6">
    <source>
        <dbReference type="ARBA" id="ARBA00022989"/>
    </source>
</evidence>
<dbReference type="InterPro" id="IPR000725">
    <property type="entry name" value="Olfact_rcpt"/>
</dbReference>
<dbReference type="PRINTS" id="PR00237">
    <property type="entry name" value="GPCRRHODOPSN"/>
</dbReference>
<dbReference type="PANTHER" id="PTHR24242">
    <property type="entry name" value="G-PROTEIN COUPLED RECEPTOR"/>
    <property type="match status" value="1"/>
</dbReference>
<gene>
    <name evidence="16" type="ORF">XELAEV_18019413mg</name>
</gene>
<keyword evidence="11" id="KW-0325">Glycoprotein</keyword>
<keyword evidence="9" id="KW-1015">Disulfide bond</keyword>
<dbReference type="InterPro" id="IPR017452">
    <property type="entry name" value="GPCR_Rhodpsn_7TM"/>
</dbReference>
<feature type="transmembrane region" description="Helical" evidence="14">
    <location>
        <begin position="208"/>
        <end position="229"/>
    </location>
</feature>
<dbReference type="PROSITE" id="PS50262">
    <property type="entry name" value="G_PROTEIN_RECEP_F1_2"/>
    <property type="match status" value="1"/>
</dbReference>
<dbReference type="PANTHER" id="PTHR24242:SF409">
    <property type="entry name" value="OLFACTORY RECEPTOR"/>
    <property type="match status" value="1"/>
</dbReference>
<evidence type="ECO:0000256" key="12">
    <source>
        <dbReference type="ARBA" id="ARBA00023224"/>
    </source>
</evidence>
<dbReference type="GO" id="GO:0004930">
    <property type="term" value="F:G protein-coupled receptor activity"/>
    <property type="evidence" value="ECO:0007669"/>
    <property type="project" value="UniProtKB-KW"/>
</dbReference>
<dbReference type="Pfam" id="PF13853">
    <property type="entry name" value="7tm_4"/>
    <property type="match status" value="1"/>
</dbReference>
<feature type="transmembrane region" description="Helical" evidence="14">
    <location>
        <begin position="37"/>
        <end position="58"/>
    </location>
</feature>
<keyword evidence="10 13" id="KW-0675">Receptor</keyword>
<dbReference type="FunFam" id="1.20.1070.10:FF:000010">
    <property type="entry name" value="Olfactory receptor"/>
    <property type="match status" value="1"/>
</dbReference>
<protein>
    <recommendedName>
        <fullName evidence="14">Olfactory receptor</fullName>
    </recommendedName>
</protein>